<dbReference type="PIRSF" id="PIRSF019345">
    <property type="entry name" value="ScpB"/>
    <property type="match status" value="1"/>
</dbReference>
<dbReference type="Pfam" id="PF04079">
    <property type="entry name" value="SMC_ScpB"/>
    <property type="match status" value="1"/>
</dbReference>
<evidence type="ECO:0000256" key="4">
    <source>
        <dbReference type="ARBA" id="ARBA00023306"/>
    </source>
</evidence>
<dbReference type="GO" id="GO:0051304">
    <property type="term" value="P:chromosome separation"/>
    <property type="evidence" value="ECO:0007669"/>
    <property type="project" value="InterPro"/>
</dbReference>
<dbReference type="InterPro" id="IPR036388">
    <property type="entry name" value="WH-like_DNA-bd_sf"/>
</dbReference>
<dbReference type="InterPro" id="IPR005234">
    <property type="entry name" value="ScpB_csome_segregation"/>
</dbReference>
<dbReference type="GO" id="GO:0051301">
    <property type="term" value="P:cell division"/>
    <property type="evidence" value="ECO:0007669"/>
    <property type="project" value="UniProtKB-KW"/>
</dbReference>
<dbReference type="EMBL" id="CP003021">
    <property type="protein sequence ID" value="AEM68764.1"/>
    <property type="molecule type" value="Genomic_DNA"/>
</dbReference>
<evidence type="ECO:0000313" key="5">
    <source>
        <dbReference type="EMBL" id="AEM68764.1"/>
    </source>
</evidence>
<dbReference type="InterPro" id="IPR036390">
    <property type="entry name" value="WH_DNA-bd_sf"/>
</dbReference>
<evidence type="ECO:0000256" key="3">
    <source>
        <dbReference type="ARBA" id="ARBA00022829"/>
    </source>
</evidence>
<dbReference type="PANTHER" id="PTHR34298">
    <property type="entry name" value="SEGREGATION AND CONDENSATION PROTEIN B"/>
    <property type="match status" value="1"/>
</dbReference>
<organism evidence="5 6">
    <name type="scientific">Mycoplasma putrefaciens (strain ATCC 15718 / NCTC 10155 / C30 KS-1 / KS-1)</name>
    <dbReference type="NCBI Taxonomy" id="743965"/>
    <lineage>
        <taxon>Bacteria</taxon>
        <taxon>Bacillati</taxon>
        <taxon>Mycoplasmatota</taxon>
        <taxon>Mollicutes</taxon>
        <taxon>Mycoplasmataceae</taxon>
        <taxon>Mycoplasma</taxon>
    </lineage>
</organism>
<keyword evidence="2" id="KW-0132">Cell division</keyword>
<keyword evidence="3" id="KW-0159">Chromosome partition</keyword>
<accession>A0A7U4E9C5</accession>
<dbReference type="SUPFAM" id="SSF46785">
    <property type="entry name" value="Winged helix' DNA-binding domain"/>
    <property type="match status" value="2"/>
</dbReference>
<reference evidence="5 6" key="1">
    <citation type="journal article" date="2011" name="J. Bacteriol.">
        <title>Genome Sequence of Mycoplasma putrefaciens Type Strain KS1.</title>
        <authorList>
            <person name="Calcutt M.J."/>
            <person name="Foecking M.F."/>
        </authorList>
    </citation>
    <scope>NUCLEOTIDE SEQUENCE [LARGE SCALE GENOMIC DNA]</scope>
    <source>
        <strain evidence="6">ATCC 15718 / NCTC 10155 / C30 KS-1 / KS-1</strain>
    </source>
</reference>
<gene>
    <name evidence="5" type="primary">scpB</name>
    <name evidence="5" type="ordered locus">MPUT_0389</name>
</gene>
<evidence type="ECO:0000313" key="6">
    <source>
        <dbReference type="Proteomes" id="UP000008907"/>
    </source>
</evidence>
<name>A0A7U4E9C5_MYCPK</name>
<evidence type="ECO:0000256" key="1">
    <source>
        <dbReference type="ARBA" id="ARBA00022490"/>
    </source>
</evidence>
<protein>
    <submittedName>
        <fullName evidence="5">Segregation and condensation protein B</fullName>
    </submittedName>
</protein>
<dbReference type="Gene3D" id="1.10.10.10">
    <property type="entry name" value="Winged helix-like DNA-binding domain superfamily/Winged helix DNA-binding domain"/>
    <property type="match status" value="2"/>
</dbReference>
<proteinExistence type="predicted"/>
<dbReference type="Proteomes" id="UP000008907">
    <property type="component" value="Chromosome"/>
</dbReference>
<dbReference type="PANTHER" id="PTHR34298:SF2">
    <property type="entry name" value="SEGREGATION AND CONDENSATION PROTEIN B"/>
    <property type="match status" value="1"/>
</dbReference>
<dbReference type="AlphaFoldDB" id="A0A7U4E9C5"/>
<sequence length="202" mass="23440">MNNIKAIIEGLLFIYGDEGISLVEIQNVLESIKPNEIKQAIIDLNKKYLADEDSALSIQVFAKNKYRMQTKPELHSYFAKLEKFQENRKLSRSTIEVLSIVAYKGPISKSEIDNLRNSDSAYQMYKLREKKLIKAIKKDPVTRANLYTITDNFFKIFNLEKGLEELPSISDQEIQEIIDQQTKQDNENQDLFGQVEDFDLDH</sequence>
<dbReference type="KEGG" id="mpf:MPUT_0389"/>
<dbReference type="NCBIfam" id="TIGR00281">
    <property type="entry name" value="SMC-Scp complex subunit ScpB"/>
    <property type="match status" value="1"/>
</dbReference>
<evidence type="ECO:0000256" key="2">
    <source>
        <dbReference type="ARBA" id="ARBA00022618"/>
    </source>
</evidence>
<dbReference type="RefSeq" id="WP_014035120.1">
    <property type="nucleotide sequence ID" value="NC_015946.1"/>
</dbReference>
<keyword evidence="1" id="KW-0963">Cytoplasm</keyword>
<keyword evidence="4" id="KW-0131">Cell cycle</keyword>